<evidence type="ECO:0000259" key="1">
    <source>
        <dbReference type="Pfam" id="PF06568"/>
    </source>
</evidence>
<protein>
    <submittedName>
        <fullName evidence="2">Uncharacterized protein DUF1127</fullName>
    </submittedName>
</protein>
<dbReference type="EMBL" id="SLVX01000006">
    <property type="protein sequence ID" value="TCN45619.1"/>
    <property type="molecule type" value="Genomic_DNA"/>
</dbReference>
<evidence type="ECO:0000313" key="2">
    <source>
        <dbReference type="EMBL" id="TCN45619.1"/>
    </source>
</evidence>
<dbReference type="RefSeq" id="WP_064329168.1">
    <property type="nucleotide sequence ID" value="NZ_BAABEI010000012.1"/>
</dbReference>
<evidence type="ECO:0000313" key="3">
    <source>
        <dbReference type="Proteomes" id="UP000295351"/>
    </source>
</evidence>
<dbReference type="Proteomes" id="UP000295351">
    <property type="component" value="Unassembled WGS sequence"/>
</dbReference>
<name>A0A4R2D2X1_SHIGR</name>
<dbReference type="InterPro" id="IPR009506">
    <property type="entry name" value="YjiS-like"/>
</dbReference>
<comment type="caution">
    <text evidence="2">The sequence shown here is derived from an EMBL/GenBank/DDBJ whole genome shotgun (WGS) entry which is preliminary data.</text>
</comment>
<keyword evidence="3" id="KW-1185">Reference proteome</keyword>
<dbReference type="AlphaFoldDB" id="A0A4R2D2X1"/>
<reference evidence="2 3" key="1">
    <citation type="submission" date="2019-03" db="EMBL/GenBank/DDBJ databases">
        <title>Genomic Encyclopedia of Type Strains, Phase IV (KMG-IV): sequencing the most valuable type-strain genomes for metagenomic binning, comparative biology and taxonomic classification.</title>
        <authorList>
            <person name="Goeker M."/>
        </authorList>
    </citation>
    <scope>NUCLEOTIDE SEQUENCE [LARGE SCALE GENOMIC DNA]</scope>
    <source>
        <strain evidence="2 3">DSM 18401</strain>
    </source>
</reference>
<dbReference type="Pfam" id="PF06568">
    <property type="entry name" value="YjiS-like"/>
    <property type="match status" value="1"/>
</dbReference>
<gene>
    <name evidence="2" type="ORF">EV665_10696</name>
</gene>
<proteinExistence type="predicted"/>
<organism evidence="2 3">
    <name type="scientific">Shinella granuli</name>
    <dbReference type="NCBI Taxonomy" id="323621"/>
    <lineage>
        <taxon>Bacteria</taxon>
        <taxon>Pseudomonadati</taxon>
        <taxon>Pseudomonadota</taxon>
        <taxon>Alphaproteobacteria</taxon>
        <taxon>Hyphomicrobiales</taxon>
        <taxon>Rhizobiaceae</taxon>
        <taxon>Shinella</taxon>
    </lineage>
</organism>
<feature type="domain" description="YjiS-like" evidence="1">
    <location>
        <begin position="33"/>
        <end position="64"/>
    </location>
</feature>
<sequence length="98" mass="11470">MRMIDRRLEIDILATRRPASSLFARVRNAAYKLVRAWQNRRMVNRLSELDDHQLYDMGLCRSDVQSVRAASFFADAGLHLTIAARERARRHLRSGRMD</sequence>
<accession>A0A4R2D2X1</accession>